<keyword evidence="3 5" id="KW-0808">Transferase</keyword>
<comment type="similarity">
    <text evidence="1 5">Belongs to the Fmt family.</text>
</comment>
<evidence type="ECO:0000256" key="5">
    <source>
        <dbReference type="HAMAP-Rule" id="MF_00182"/>
    </source>
</evidence>
<evidence type="ECO:0000256" key="3">
    <source>
        <dbReference type="ARBA" id="ARBA00022679"/>
    </source>
</evidence>
<keyword evidence="9" id="KW-1185">Reference proteome</keyword>
<dbReference type="NCBIfam" id="TIGR00460">
    <property type="entry name" value="fmt"/>
    <property type="match status" value="1"/>
</dbReference>
<dbReference type="Proteomes" id="UP000269019">
    <property type="component" value="Chromosome"/>
</dbReference>
<proteinExistence type="inferred from homology"/>
<feature type="binding site" evidence="5">
    <location>
        <begin position="115"/>
        <end position="118"/>
    </location>
    <ligand>
        <name>(6S)-5,6,7,8-tetrahydrofolate</name>
        <dbReference type="ChEBI" id="CHEBI:57453"/>
    </ligand>
</feature>
<accession>A0A3G6J9S5</accession>
<organism evidence="8 9">
    <name type="scientific">Corynebacterium choanae</name>
    <dbReference type="NCBI Taxonomy" id="1862358"/>
    <lineage>
        <taxon>Bacteria</taxon>
        <taxon>Bacillati</taxon>
        <taxon>Actinomycetota</taxon>
        <taxon>Actinomycetes</taxon>
        <taxon>Mycobacteriales</taxon>
        <taxon>Corynebacteriaceae</taxon>
        <taxon>Corynebacterium</taxon>
    </lineage>
</organism>
<evidence type="ECO:0000256" key="2">
    <source>
        <dbReference type="ARBA" id="ARBA00012261"/>
    </source>
</evidence>
<dbReference type="EC" id="2.1.2.9" evidence="2 5"/>
<evidence type="ECO:0000259" key="6">
    <source>
        <dbReference type="Pfam" id="PF00551"/>
    </source>
</evidence>
<dbReference type="InterPro" id="IPR036477">
    <property type="entry name" value="Formyl_transf_N_sf"/>
</dbReference>
<dbReference type="PANTHER" id="PTHR11138">
    <property type="entry name" value="METHIONYL-TRNA FORMYLTRANSFERASE"/>
    <property type="match status" value="1"/>
</dbReference>
<dbReference type="EMBL" id="CP033896">
    <property type="protein sequence ID" value="AZA13648.1"/>
    <property type="molecule type" value="Genomic_DNA"/>
</dbReference>
<evidence type="ECO:0000313" key="9">
    <source>
        <dbReference type="Proteomes" id="UP000269019"/>
    </source>
</evidence>
<reference evidence="8 9" key="1">
    <citation type="submission" date="2018-11" db="EMBL/GenBank/DDBJ databases">
        <authorList>
            <person name="Kleinhagauer T."/>
            <person name="Glaeser S.P."/>
            <person name="Spergser J."/>
            <person name="Ruckert C."/>
            <person name="Kaempfer P."/>
            <person name="Busse H.-J."/>
        </authorList>
    </citation>
    <scope>NUCLEOTIDE SEQUENCE [LARGE SCALE GENOMIC DNA]</scope>
    <source>
        <strain evidence="8 9">200CH</strain>
    </source>
</reference>
<feature type="domain" description="Formyl transferase N-terminal" evidence="6">
    <location>
        <begin position="2"/>
        <end position="182"/>
    </location>
</feature>
<dbReference type="InterPro" id="IPR011034">
    <property type="entry name" value="Formyl_transferase-like_C_sf"/>
</dbReference>
<dbReference type="OrthoDB" id="9802815at2"/>
<dbReference type="KEGG" id="ccho:CCHOA_06245"/>
<comment type="function">
    <text evidence="5">Attaches a formyl group to the free amino group of methionyl-tRNA(fMet). The formyl group appears to play a dual role in the initiator identity of N-formylmethionyl-tRNA by promoting its recognition by IF2 and preventing the misappropriation of this tRNA by the elongation apparatus.</text>
</comment>
<dbReference type="RefSeq" id="WP_123928014.1">
    <property type="nucleotide sequence ID" value="NZ_CP033896.1"/>
</dbReference>
<evidence type="ECO:0000256" key="4">
    <source>
        <dbReference type="ARBA" id="ARBA00022917"/>
    </source>
</evidence>
<dbReference type="SUPFAM" id="SSF53328">
    <property type="entry name" value="Formyltransferase"/>
    <property type="match status" value="1"/>
</dbReference>
<dbReference type="PANTHER" id="PTHR11138:SF5">
    <property type="entry name" value="METHIONYL-TRNA FORMYLTRANSFERASE, MITOCHONDRIAL"/>
    <property type="match status" value="1"/>
</dbReference>
<evidence type="ECO:0000256" key="1">
    <source>
        <dbReference type="ARBA" id="ARBA00010699"/>
    </source>
</evidence>
<dbReference type="CDD" id="cd08704">
    <property type="entry name" value="Met_tRNA_FMT_C"/>
    <property type="match status" value="1"/>
</dbReference>
<dbReference type="InterPro" id="IPR044135">
    <property type="entry name" value="Met-tRNA-FMT_C"/>
</dbReference>
<gene>
    <name evidence="5 8" type="primary">fmt</name>
    <name evidence="8" type="ORF">CCHOA_06245</name>
</gene>
<sequence length="317" mass="33360">MRLVFAGTPLPAALCLQALLEQQQHEIVGVMTRPDARRGRGRTLHPSPVKELALQAGIPVVETTTLRAGDPAGDAARAQLQAWQPDCVPVVAFGALIPKDLLSIAPHGFVNVHFSLLPRWRGAAPVQAAIAAGDSTTGVTTFRIDEGLDTGDVLLTTSVPIDDTTTAEALFHTLVARGGRLLCETMDQLAAGSVVAQPQTGEPTYAAKFTAADAQVDVTASATAISRQVRAFTPSPGAWLMWDDMRLKVADPQVVAAAEMAGTGAPGSIVMLGEKPVMRCGDGNGIAFGRLQPPGKPMMEAAAFVRGRREFERAQLS</sequence>
<dbReference type="InterPro" id="IPR005794">
    <property type="entry name" value="Fmt"/>
</dbReference>
<dbReference type="Pfam" id="PF00551">
    <property type="entry name" value="Formyl_trans_N"/>
    <property type="match status" value="1"/>
</dbReference>
<keyword evidence="4 5" id="KW-0648">Protein biosynthesis</keyword>
<evidence type="ECO:0000259" key="7">
    <source>
        <dbReference type="Pfam" id="PF02911"/>
    </source>
</evidence>
<dbReference type="InterPro" id="IPR041711">
    <property type="entry name" value="Met-tRNA-FMT_N"/>
</dbReference>
<dbReference type="SUPFAM" id="SSF50486">
    <property type="entry name" value="FMT C-terminal domain-like"/>
    <property type="match status" value="1"/>
</dbReference>
<dbReference type="InterPro" id="IPR002376">
    <property type="entry name" value="Formyl_transf_N"/>
</dbReference>
<dbReference type="CDD" id="cd08646">
    <property type="entry name" value="FMT_core_Met-tRNA-FMT_N"/>
    <property type="match status" value="1"/>
</dbReference>
<dbReference type="GO" id="GO:0004479">
    <property type="term" value="F:methionyl-tRNA formyltransferase activity"/>
    <property type="evidence" value="ECO:0007669"/>
    <property type="project" value="UniProtKB-UniRule"/>
</dbReference>
<dbReference type="AlphaFoldDB" id="A0A3G6J9S5"/>
<dbReference type="Pfam" id="PF02911">
    <property type="entry name" value="Formyl_trans_C"/>
    <property type="match status" value="1"/>
</dbReference>
<feature type="domain" description="Formyl transferase C-terminal" evidence="7">
    <location>
        <begin position="209"/>
        <end position="308"/>
    </location>
</feature>
<evidence type="ECO:0000313" key="8">
    <source>
        <dbReference type="EMBL" id="AZA13648.1"/>
    </source>
</evidence>
<protein>
    <recommendedName>
        <fullName evidence="2 5">Methionyl-tRNA formyltransferase</fullName>
        <ecNumber evidence="2 5">2.1.2.9</ecNumber>
    </recommendedName>
</protein>
<dbReference type="InterPro" id="IPR005793">
    <property type="entry name" value="Formyl_trans_C"/>
</dbReference>
<name>A0A3G6J9S5_9CORY</name>
<dbReference type="GO" id="GO:0005829">
    <property type="term" value="C:cytosol"/>
    <property type="evidence" value="ECO:0007669"/>
    <property type="project" value="TreeGrafter"/>
</dbReference>
<dbReference type="Gene3D" id="3.40.50.12230">
    <property type="match status" value="1"/>
</dbReference>
<comment type="catalytic activity">
    <reaction evidence="5">
        <text>L-methionyl-tRNA(fMet) + (6R)-10-formyltetrahydrofolate = N-formyl-L-methionyl-tRNA(fMet) + (6S)-5,6,7,8-tetrahydrofolate + H(+)</text>
        <dbReference type="Rhea" id="RHEA:24380"/>
        <dbReference type="Rhea" id="RHEA-COMP:9952"/>
        <dbReference type="Rhea" id="RHEA-COMP:9953"/>
        <dbReference type="ChEBI" id="CHEBI:15378"/>
        <dbReference type="ChEBI" id="CHEBI:57453"/>
        <dbReference type="ChEBI" id="CHEBI:78530"/>
        <dbReference type="ChEBI" id="CHEBI:78844"/>
        <dbReference type="ChEBI" id="CHEBI:195366"/>
        <dbReference type="EC" id="2.1.2.9"/>
    </reaction>
</comment>
<dbReference type="HAMAP" id="MF_00182">
    <property type="entry name" value="Formyl_trans"/>
    <property type="match status" value="1"/>
</dbReference>